<keyword evidence="6" id="KW-0539">Nucleus</keyword>
<feature type="region of interest" description="Disordered" evidence="7">
    <location>
        <begin position="310"/>
        <end position="333"/>
    </location>
</feature>
<accession>A0A023AXT4</accession>
<gene>
    <name evidence="8" type="ORF">GNI_171730</name>
</gene>
<dbReference type="eggNOG" id="ENOG502S8ZP">
    <property type="taxonomic scope" value="Eukaryota"/>
</dbReference>
<evidence type="ECO:0000256" key="4">
    <source>
        <dbReference type="ARBA" id="ARBA00023015"/>
    </source>
</evidence>
<keyword evidence="4" id="KW-0805">Transcription regulation</keyword>
<organism evidence="8 9">
    <name type="scientific">Gregarina niphandrodes</name>
    <name type="common">Septate eugregarine</name>
    <dbReference type="NCBI Taxonomy" id="110365"/>
    <lineage>
        <taxon>Eukaryota</taxon>
        <taxon>Sar</taxon>
        <taxon>Alveolata</taxon>
        <taxon>Apicomplexa</taxon>
        <taxon>Conoidasida</taxon>
        <taxon>Gregarinasina</taxon>
        <taxon>Eugregarinorida</taxon>
        <taxon>Gregarinidae</taxon>
        <taxon>Gregarina</taxon>
    </lineage>
</organism>
<dbReference type="GO" id="GO:0003723">
    <property type="term" value="F:RNA binding"/>
    <property type="evidence" value="ECO:0007669"/>
    <property type="project" value="TreeGrafter"/>
</dbReference>
<sequence>MLESVDSILDPNVNDYIEEYIEELLGDRDEDDRVPLDVTYGMEVDAINVIVNTFEGLIAISETIADWSLELTDCLKILNEQEGEDIFSKKASGEDYIVEALGQILVKEFRPEPLNALFENPFEWRPPDFYWDLLKNEIIVDAIKSIYQKHPSCEFINAFLQDYSENPNLKSKLSDITAHYYIFVKAFKTLVEDYLKDGSLEAETKRSSSDLAGMGLWAGDWANDLTNKIIKLVCHAENSYIYGQALLHFIPYHDPHFLSCKRLSQLCYRYLIQERGESTCANIMLLCTPLYSYPQLTKYLSLLTQPLSHRHTQPTHDRHYDESSTTPQMRYRPPVDPQVKLDPAVLKQFTRTLNRILRRFRRHKTLLLFHDTQPCREAVSNPATDLLGDEEGAIQEEPDLWEQDLLPAYEEPALEAAAYEGAAYEGSAYTGVAYEGAAYVAYEGGPNADLAGDRTDGGQMAGEDPSAMPPTLPMAYGGGDLEKNVVEDVEWAVEAEVRHKQPLSVFWNLPSASQAGDEELIEEDLQDEKDRRGQTKLNLPPMESIRETMLLNYLWKELISGGKSGMDGGLSCVSTKDRGRRLSAQFCGGEAHTLIELILLLTVYCEYELVVMHLQ</sequence>
<evidence type="ECO:0000313" key="9">
    <source>
        <dbReference type="Proteomes" id="UP000019763"/>
    </source>
</evidence>
<dbReference type="Pfam" id="PF04858">
    <property type="entry name" value="TH1"/>
    <property type="match status" value="1"/>
</dbReference>
<dbReference type="PANTHER" id="PTHR12144:SF0">
    <property type="entry name" value="NEGATIVE ELONGATION FACTOR C_D"/>
    <property type="match status" value="1"/>
</dbReference>
<reference evidence="8" key="1">
    <citation type="submission" date="2013-12" db="EMBL/GenBank/DDBJ databases">
        <authorList>
            <person name="Omoto C.K."/>
            <person name="Sibley D."/>
            <person name="Venepally P."/>
            <person name="Hadjithomas M."/>
            <person name="Karamycheva S."/>
            <person name="Brunk B."/>
            <person name="Roos D."/>
            <person name="Caler E."/>
            <person name="Lorenzi H."/>
        </authorList>
    </citation>
    <scope>NUCLEOTIDE SEQUENCE</scope>
</reference>
<comment type="similarity">
    <text evidence="2">Belongs to the NELF-D family.</text>
</comment>
<keyword evidence="3" id="KW-0678">Repressor</keyword>
<dbReference type="EMBL" id="AFNH02001287">
    <property type="protein sequence ID" value="EZG43444.1"/>
    <property type="molecule type" value="Genomic_DNA"/>
</dbReference>
<evidence type="ECO:0000256" key="6">
    <source>
        <dbReference type="ARBA" id="ARBA00023242"/>
    </source>
</evidence>
<comment type="subcellular location">
    <subcellularLocation>
        <location evidence="1">Nucleus</location>
    </subcellularLocation>
</comment>
<protein>
    <submittedName>
        <fullName evidence="8">Uncharacterized protein</fullName>
    </submittedName>
</protein>
<evidence type="ECO:0000256" key="5">
    <source>
        <dbReference type="ARBA" id="ARBA00023163"/>
    </source>
</evidence>
<dbReference type="VEuPathDB" id="CryptoDB:GNI_171730"/>
<dbReference type="GO" id="GO:0034244">
    <property type="term" value="P:negative regulation of transcription elongation by RNA polymerase II"/>
    <property type="evidence" value="ECO:0007669"/>
    <property type="project" value="TreeGrafter"/>
</dbReference>
<dbReference type="Proteomes" id="UP000019763">
    <property type="component" value="Unassembled WGS sequence"/>
</dbReference>
<feature type="non-terminal residue" evidence="8">
    <location>
        <position position="615"/>
    </location>
</feature>
<evidence type="ECO:0000313" key="8">
    <source>
        <dbReference type="EMBL" id="EZG43444.1"/>
    </source>
</evidence>
<dbReference type="InterPro" id="IPR006942">
    <property type="entry name" value="TH1"/>
</dbReference>
<dbReference type="AlphaFoldDB" id="A0A023AXT4"/>
<dbReference type="GO" id="GO:0032021">
    <property type="term" value="C:NELF complex"/>
    <property type="evidence" value="ECO:0007669"/>
    <property type="project" value="TreeGrafter"/>
</dbReference>
<dbReference type="RefSeq" id="XP_011133328.1">
    <property type="nucleotide sequence ID" value="XM_011135026.1"/>
</dbReference>
<evidence type="ECO:0000256" key="1">
    <source>
        <dbReference type="ARBA" id="ARBA00004123"/>
    </source>
</evidence>
<name>A0A023AXT4_GRENI</name>
<proteinExistence type="inferred from homology"/>
<keyword evidence="9" id="KW-1185">Reference proteome</keyword>
<comment type="caution">
    <text evidence="8">The sequence shown here is derived from an EMBL/GenBank/DDBJ whole genome shotgun (WGS) entry which is preliminary data.</text>
</comment>
<evidence type="ECO:0000256" key="7">
    <source>
        <dbReference type="SAM" id="MobiDB-lite"/>
    </source>
</evidence>
<dbReference type="OrthoDB" id="364993at2759"/>
<dbReference type="PANTHER" id="PTHR12144">
    <property type="entry name" value="NEGATIVE ELONGATION FACTOR D"/>
    <property type="match status" value="1"/>
</dbReference>
<dbReference type="GeneID" id="22915871"/>
<evidence type="ECO:0000256" key="2">
    <source>
        <dbReference type="ARBA" id="ARBA00005726"/>
    </source>
</evidence>
<evidence type="ECO:0000256" key="3">
    <source>
        <dbReference type="ARBA" id="ARBA00022491"/>
    </source>
</evidence>
<keyword evidence="5" id="KW-0804">Transcription</keyword>